<gene>
    <name evidence="3" type="ORF">B0H16DRAFT_1885757</name>
</gene>
<evidence type="ECO:0000256" key="1">
    <source>
        <dbReference type="SAM" id="Coils"/>
    </source>
</evidence>
<feature type="compositionally biased region" description="Pro residues" evidence="2">
    <location>
        <begin position="845"/>
        <end position="908"/>
    </location>
</feature>
<organism evidence="3 4">
    <name type="scientific">Mycena metata</name>
    <dbReference type="NCBI Taxonomy" id="1033252"/>
    <lineage>
        <taxon>Eukaryota</taxon>
        <taxon>Fungi</taxon>
        <taxon>Dikarya</taxon>
        <taxon>Basidiomycota</taxon>
        <taxon>Agaricomycotina</taxon>
        <taxon>Agaricomycetes</taxon>
        <taxon>Agaricomycetidae</taxon>
        <taxon>Agaricales</taxon>
        <taxon>Marasmiineae</taxon>
        <taxon>Mycenaceae</taxon>
        <taxon>Mycena</taxon>
    </lineage>
</organism>
<evidence type="ECO:0000256" key="2">
    <source>
        <dbReference type="SAM" id="MobiDB-lite"/>
    </source>
</evidence>
<feature type="coiled-coil region" evidence="1">
    <location>
        <begin position="152"/>
        <end position="179"/>
    </location>
</feature>
<feature type="compositionally biased region" description="Basic residues" evidence="2">
    <location>
        <begin position="566"/>
        <end position="576"/>
    </location>
</feature>
<feature type="compositionally biased region" description="Low complexity" evidence="2">
    <location>
        <begin position="695"/>
        <end position="711"/>
    </location>
</feature>
<feature type="region of interest" description="Disordered" evidence="2">
    <location>
        <begin position="292"/>
        <end position="339"/>
    </location>
</feature>
<feature type="compositionally biased region" description="Pro residues" evidence="2">
    <location>
        <begin position="732"/>
        <end position="748"/>
    </location>
</feature>
<evidence type="ECO:0000313" key="4">
    <source>
        <dbReference type="Proteomes" id="UP001215598"/>
    </source>
</evidence>
<protein>
    <submittedName>
        <fullName evidence="3">Uncharacterized protein</fullName>
    </submittedName>
</protein>
<feature type="compositionally biased region" description="Low complexity" evidence="2">
    <location>
        <begin position="545"/>
        <end position="558"/>
    </location>
</feature>
<dbReference type="Proteomes" id="UP001215598">
    <property type="component" value="Unassembled WGS sequence"/>
</dbReference>
<name>A0AAD7J4M5_9AGAR</name>
<feature type="compositionally biased region" description="Acidic residues" evidence="2">
    <location>
        <begin position="669"/>
        <end position="686"/>
    </location>
</feature>
<feature type="compositionally biased region" description="Low complexity" evidence="2">
    <location>
        <begin position="462"/>
        <end position="479"/>
    </location>
</feature>
<comment type="caution">
    <text evidence="3">The sequence shown here is derived from an EMBL/GenBank/DDBJ whole genome shotgun (WGS) entry which is preliminary data.</text>
</comment>
<sequence length="1096" mass="116316">MSLAPPLMPSLSLSDIMHPMPPLQRDLPQNSPLPETLHEHDIAQIRARALEIGLGAEGSNTQPTPRERELLDMVLRLTNPEQPVLDPSQLLRQADTISGLIQQREYLAQRIEEEKSRWESEKEGWDRISEALLVHRHRKVRGPDDSELKKISQSLEYENTALKEKLDQTQGRINALETELSKLKPHLLMQPFVPRPVSSSPAAGSVHTSPAAAIPPTDSEMILDDTPSVPPQTQVVPTTQTTGQPPSLHSLAQASSYFTSLPFPSIDNVDAAITRKRKLAAQLKKALLSTAASQNGNSARGFPAPPANARTVLNAPPSATKKAGRPGKSARRAPPQLLASDARAEHLLIAARRLGRERAGIVAGVISAERERAEREKVGREKERIEREKERIEREKRNRGGGGYYRDRAERGDSGPAMGGTPTPGRDEEGNNARYANAMAGYVNAAGTPTKGAKGDTKGKGKAVPTPLSTTTPLDSLLSAARTIQETSNGANAEEPSASTSSVSTRMTTRRRAANPSEQPDSASPPKRRKLSNETSTSPTRTRTALDVLADQAAVVGVSDAPPTKGKGRGKGKGKAVSKPDEVTVSADPPVKRKRGRPPNKDRLKAAPPPSTAPVAGADNNGESANATASGSGSAPADENGASARPVTRWVQRGRLATSTRAPPREKDDVESEEEDGAEAEVEPPETEMPPPMDTVPGSAPTAAAALVAEPVPEEPHPQDEMQDVQPTTVVTPPPAAQSPARESPPVPELQSGMYQVTFSTAAVPPASAPEPNFDALTSTPVAAPQPVVEEAVSTAIEENLPAADETLSAANDVLPPIDEVPPPADEVPADEILLPFDEVLPPADEVPPPVDEMPPPVDEVPPPVDELPPPVDEVPPPVDELPPPVDEVPPPVDELPPPVDEVPPPVDELPLSVDEMLPPAEEVVPVVDEVLLGPDEASPPVNEVTPPVDEVLPGPDEAHPPVNEVTPPVDEVLPGPDEAPPPVNEVTPPVDEVLPGPDEAHPPVNEVTPPVDEVLPAPSEVLPAPDETFPVPNALLVSNEIIPLDEAIPAPHEVAPSTTALNVFADIMFEDPILDADADGESDPDIDMDAHIHHF</sequence>
<feature type="region of interest" description="Disordered" evidence="2">
    <location>
        <begin position="935"/>
        <end position="981"/>
    </location>
</feature>
<feature type="compositionally biased region" description="Low complexity" evidence="2">
    <location>
        <begin position="497"/>
        <end position="507"/>
    </location>
</feature>
<feature type="region of interest" description="Disordered" evidence="2">
    <location>
        <begin position="763"/>
        <end position="782"/>
    </location>
</feature>
<feature type="region of interest" description="Disordered" evidence="2">
    <location>
        <begin position="393"/>
        <end position="750"/>
    </location>
</feature>
<feature type="compositionally biased region" description="Polar residues" evidence="2">
    <location>
        <begin position="533"/>
        <end position="543"/>
    </location>
</feature>
<reference evidence="3" key="1">
    <citation type="submission" date="2023-03" db="EMBL/GenBank/DDBJ databases">
        <title>Massive genome expansion in bonnet fungi (Mycena s.s.) driven by repeated elements and novel gene families across ecological guilds.</title>
        <authorList>
            <consortium name="Lawrence Berkeley National Laboratory"/>
            <person name="Harder C.B."/>
            <person name="Miyauchi S."/>
            <person name="Viragh M."/>
            <person name="Kuo A."/>
            <person name="Thoen E."/>
            <person name="Andreopoulos B."/>
            <person name="Lu D."/>
            <person name="Skrede I."/>
            <person name="Drula E."/>
            <person name="Henrissat B."/>
            <person name="Morin E."/>
            <person name="Kohler A."/>
            <person name="Barry K."/>
            <person name="LaButti K."/>
            <person name="Morin E."/>
            <person name="Salamov A."/>
            <person name="Lipzen A."/>
            <person name="Mereny Z."/>
            <person name="Hegedus B."/>
            <person name="Baldrian P."/>
            <person name="Stursova M."/>
            <person name="Weitz H."/>
            <person name="Taylor A."/>
            <person name="Grigoriev I.V."/>
            <person name="Nagy L.G."/>
            <person name="Martin F."/>
            <person name="Kauserud H."/>
        </authorList>
    </citation>
    <scope>NUCLEOTIDE SEQUENCE</scope>
    <source>
        <strain evidence="3">CBHHK182m</strain>
    </source>
</reference>
<feature type="compositionally biased region" description="Low complexity" evidence="2">
    <location>
        <begin position="620"/>
        <end position="635"/>
    </location>
</feature>
<evidence type="ECO:0000313" key="3">
    <source>
        <dbReference type="EMBL" id="KAJ7757042.1"/>
    </source>
</evidence>
<dbReference type="EMBL" id="JARKIB010000045">
    <property type="protein sequence ID" value="KAJ7757042.1"/>
    <property type="molecule type" value="Genomic_DNA"/>
</dbReference>
<proteinExistence type="predicted"/>
<dbReference type="AlphaFoldDB" id="A0AAD7J4M5"/>
<keyword evidence="1" id="KW-0175">Coiled coil</keyword>
<feature type="compositionally biased region" description="Polar residues" evidence="2">
    <location>
        <begin position="482"/>
        <end position="491"/>
    </location>
</feature>
<feature type="compositionally biased region" description="Basic residues" evidence="2">
    <location>
        <begin position="322"/>
        <end position="331"/>
    </location>
</feature>
<feature type="region of interest" description="Disordered" evidence="2">
    <location>
        <begin position="840"/>
        <end position="913"/>
    </location>
</feature>
<accession>A0AAD7J4M5</accession>
<keyword evidence="4" id="KW-1185">Reference proteome</keyword>